<dbReference type="PIRSF" id="PIRSF000337">
    <property type="entry name" value="NTA_MOA"/>
    <property type="match status" value="1"/>
</dbReference>
<evidence type="ECO:0000313" key="9">
    <source>
        <dbReference type="EMBL" id="BCB89581.1"/>
    </source>
</evidence>
<dbReference type="GO" id="GO:0004497">
    <property type="term" value="F:monooxygenase activity"/>
    <property type="evidence" value="ECO:0007669"/>
    <property type="project" value="UniProtKB-KW"/>
</dbReference>
<dbReference type="CDD" id="cd00347">
    <property type="entry name" value="Flavin_utilizing_monoxygenases"/>
    <property type="match status" value="1"/>
</dbReference>
<comment type="similarity">
    <text evidence="5">Belongs to the NtaA/SnaA/DszA monooxygenase family.</text>
</comment>
<feature type="domain" description="Luciferase-like" evidence="8">
    <location>
        <begin position="28"/>
        <end position="387"/>
    </location>
</feature>
<keyword evidence="10" id="KW-1185">Reference proteome</keyword>
<feature type="binding site" evidence="6">
    <location>
        <position position="104"/>
    </location>
    <ligand>
        <name>FMN</name>
        <dbReference type="ChEBI" id="CHEBI:58210"/>
    </ligand>
</feature>
<dbReference type="RefSeq" id="WP_197946101.1">
    <property type="nucleotide sequence ID" value="NZ_AP022871.1"/>
</dbReference>
<dbReference type="Proteomes" id="UP000503011">
    <property type="component" value="Chromosome"/>
</dbReference>
<proteinExistence type="inferred from homology"/>
<keyword evidence="3" id="KW-0560">Oxidoreductase</keyword>
<dbReference type="InterPro" id="IPR051260">
    <property type="entry name" value="Diverse_substr_monoxygenases"/>
</dbReference>
<name>A0A6F8YUR6_9ACTN</name>
<keyword evidence="2 6" id="KW-0288">FMN</keyword>
<dbReference type="KEGG" id="psuu:Psuf_068940"/>
<evidence type="ECO:0000313" key="10">
    <source>
        <dbReference type="Proteomes" id="UP000503011"/>
    </source>
</evidence>
<dbReference type="Gene3D" id="3.20.20.30">
    <property type="entry name" value="Luciferase-like domain"/>
    <property type="match status" value="1"/>
</dbReference>
<dbReference type="PANTHER" id="PTHR30011:SF16">
    <property type="entry name" value="C2H2 FINGER DOMAIN TRANSCRIPTION FACTOR (EUROFUNG)-RELATED"/>
    <property type="match status" value="1"/>
</dbReference>
<dbReference type="Pfam" id="PF00296">
    <property type="entry name" value="Bac_luciferase"/>
    <property type="match status" value="1"/>
</dbReference>
<dbReference type="InterPro" id="IPR036661">
    <property type="entry name" value="Luciferase-like_sf"/>
</dbReference>
<protein>
    <submittedName>
        <fullName evidence="9">N5,N10-methylene tetrahydromethanopterin reductase</fullName>
    </submittedName>
</protein>
<dbReference type="PANTHER" id="PTHR30011">
    <property type="entry name" value="ALKANESULFONATE MONOOXYGENASE-RELATED"/>
    <property type="match status" value="1"/>
</dbReference>
<evidence type="ECO:0000256" key="1">
    <source>
        <dbReference type="ARBA" id="ARBA00022630"/>
    </source>
</evidence>
<dbReference type="FunFam" id="3.20.20.30:FF:000008">
    <property type="entry name" value="Xenobiotic compound monooxygenase A subunit"/>
    <property type="match status" value="1"/>
</dbReference>
<feature type="compositionally biased region" description="Basic and acidic residues" evidence="7">
    <location>
        <begin position="458"/>
        <end position="467"/>
    </location>
</feature>
<evidence type="ECO:0000256" key="2">
    <source>
        <dbReference type="ARBA" id="ARBA00022643"/>
    </source>
</evidence>
<dbReference type="InterPro" id="IPR011251">
    <property type="entry name" value="Luciferase-like_dom"/>
</dbReference>
<dbReference type="AlphaFoldDB" id="A0A6F8YUR6"/>
<gene>
    <name evidence="9" type="ORF">Psuf_068940</name>
</gene>
<dbReference type="GO" id="GO:0016705">
    <property type="term" value="F:oxidoreductase activity, acting on paired donors, with incorporation or reduction of molecular oxygen"/>
    <property type="evidence" value="ECO:0007669"/>
    <property type="project" value="InterPro"/>
</dbReference>
<sequence>MSKRIHLNAFDMTCVGHQSPGLWRHPDDQSHRYKDLDYWTELAKLLERGGFTSLFIADVVGVYDVFRGGPEPAILDAAQIPVNDPLLAVSAMAAVTDHLGFGITVSSTYEKPYKFARTLSTLDHLTKGRIAWNIVTSYLDSAARNLGLDTQIPHDERYEVGSEFMEVVYKLWESSWEDGAVLRDRKRGVFTDPAKVHPIEHKGRYFSVPGIHLSEPSPQRTPVLFQAGASPRGRRFAATHAEGIFTTGTRPEVLAPSIRQTRALAEELGRDPASIKFFSLLTVVTAATDEEARAKYEDYLRYASYEGALALYGGWSGLDLSGFEPDTPLRYIETEAVRSAVEAFSTADPGREWTPREIARWVSVGGMGPVVVGSPATVADELQRWVDEADVDGFNLAYAITPGTFVDIVDHLVPELRRRGLVADSYPGTTLRETFYGAGQQRLRDDHPAARYRPPRPAGERSERDGRSGGTAS</sequence>
<reference evidence="9 10" key="2">
    <citation type="submission" date="2020-03" db="EMBL/GenBank/DDBJ databases">
        <authorList>
            <person name="Ichikawa N."/>
            <person name="Kimura A."/>
            <person name="Kitahashi Y."/>
            <person name="Uohara A."/>
        </authorList>
    </citation>
    <scope>NUCLEOTIDE SEQUENCE [LARGE SCALE GENOMIC DNA]</scope>
    <source>
        <strain evidence="9 10">NBRC 105367</strain>
    </source>
</reference>
<dbReference type="NCBIfam" id="TIGR03860">
    <property type="entry name" value="FMN_nitrolo"/>
    <property type="match status" value="1"/>
</dbReference>
<feature type="binding site" evidence="6">
    <location>
        <position position="58"/>
    </location>
    <ligand>
        <name>FMN</name>
        <dbReference type="ChEBI" id="CHEBI:58210"/>
    </ligand>
</feature>
<dbReference type="SUPFAM" id="SSF51679">
    <property type="entry name" value="Bacterial luciferase-like"/>
    <property type="match status" value="1"/>
</dbReference>
<evidence type="ECO:0000256" key="3">
    <source>
        <dbReference type="ARBA" id="ARBA00023002"/>
    </source>
</evidence>
<feature type="binding site" evidence="6">
    <location>
        <position position="158"/>
    </location>
    <ligand>
        <name>FMN</name>
        <dbReference type="ChEBI" id="CHEBI:58210"/>
    </ligand>
</feature>
<organism evidence="9 10">
    <name type="scientific">Phytohabitans suffuscus</name>
    <dbReference type="NCBI Taxonomy" id="624315"/>
    <lineage>
        <taxon>Bacteria</taxon>
        <taxon>Bacillati</taxon>
        <taxon>Actinomycetota</taxon>
        <taxon>Actinomycetes</taxon>
        <taxon>Micromonosporales</taxon>
        <taxon>Micromonosporaceae</taxon>
    </lineage>
</organism>
<reference evidence="9 10" key="1">
    <citation type="submission" date="2020-03" db="EMBL/GenBank/DDBJ databases">
        <title>Whole genome shotgun sequence of Phytohabitans suffuscus NBRC 105367.</title>
        <authorList>
            <person name="Komaki H."/>
            <person name="Tamura T."/>
        </authorList>
    </citation>
    <scope>NUCLEOTIDE SEQUENCE [LARGE SCALE GENOMIC DNA]</scope>
    <source>
        <strain evidence="9 10">NBRC 105367</strain>
    </source>
</reference>
<evidence type="ECO:0000256" key="7">
    <source>
        <dbReference type="SAM" id="MobiDB-lite"/>
    </source>
</evidence>
<evidence type="ECO:0000256" key="5">
    <source>
        <dbReference type="ARBA" id="ARBA00033748"/>
    </source>
</evidence>
<feature type="region of interest" description="Disordered" evidence="7">
    <location>
        <begin position="436"/>
        <end position="473"/>
    </location>
</feature>
<evidence type="ECO:0000256" key="4">
    <source>
        <dbReference type="ARBA" id="ARBA00023033"/>
    </source>
</evidence>
<accession>A0A6F8YUR6</accession>
<dbReference type="InterPro" id="IPR016215">
    <property type="entry name" value="NTA_MOA"/>
</dbReference>
<dbReference type="EMBL" id="AP022871">
    <property type="protein sequence ID" value="BCB89581.1"/>
    <property type="molecule type" value="Genomic_DNA"/>
</dbReference>
<keyword evidence="4" id="KW-0503">Monooxygenase</keyword>
<evidence type="ECO:0000259" key="8">
    <source>
        <dbReference type="Pfam" id="PF00296"/>
    </source>
</evidence>
<feature type="binding site" evidence="6">
    <location>
        <position position="230"/>
    </location>
    <ligand>
        <name>FMN</name>
        <dbReference type="ChEBI" id="CHEBI:58210"/>
    </ligand>
</feature>
<feature type="binding site" evidence="6">
    <location>
        <position position="154"/>
    </location>
    <ligand>
        <name>FMN</name>
        <dbReference type="ChEBI" id="CHEBI:58210"/>
    </ligand>
</feature>
<keyword evidence="1 6" id="KW-0285">Flavoprotein</keyword>
<evidence type="ECO:0000256" key="6">
    <source>
        <dbReference type="PIRSR" id="PIRSR000337-1"/>
    </source>
</evidence>